<evidence type="ECO:0000313" key="2">
    <source>
        <dbReference type="Proteomes" id="UP000324800"/>
    </source>
</evidence>
<proteinExistence type="predicted"/>
<comment type="caution">
    <text evidence="1">The sequence shown here is derived from an EMBL/GenBank/DDBJ whole genome shotgun (WGS) entry which is preliminary data.</text>
</comment>
<dbReference type="Proteomes" id="UP000324800">
    <property type="component" value="Unassembled WGS sequence"/>
</dbReference>
<dbReference type="AlphaFoldDB" id="A0A5J4VH34"/>
<evidence type="ECO:0000313" key="1">
    <source>
        <dbReference type="EMBL" id="KAA6381840.1"/>
    </source>
</evidence>
<reference evidence="1 2" key="1">
    <citation type="submission" date="2019-03" db="EMBL/GenBank/DDBJ databases">
        <title>Single cell metagenomics reveals metabolic interactions within the superorganism composed of flagellate Streblomastix strix and complex community of Bacteroidetes bacteria on its surface.</title>
        <authorList>
            <person name="Treitli S.C."/>
            <person name="Kolisko M."/>
            <person name="Husnik F."/>
            <person name="Keeling P."/>
            <person name="Hampl V."/>
        </authorList>
    </citation>
    <scope>NUCLEOTIDE SEQUENCE [LARGE SCALE GENOMIC DNA]</scope>
    <source>
        <strain evidence="1">ST1C</strain>
    </source>
</reference>
<accession>A0A5J4VH34</accession>
<protein>
    <submittedName>
        <fullName evidence="1">Uncharacterized protein</fullName>
    </submittedName>
</protein>
<sequence>MDYTSNMLELQRFALNSLSASSAMSALSQSKAIIDGGQLDCWTVNSILDIPLYYTTMLVHPSNKFIERDGMKFCEGLADKKITNIGPKWIPANIYDELLFERLTKVLNTETKLN</sequence>
<organism evidence="1 2">
    <name type="scientific">Streblomastix strix</name>
    <dbReference type="NCBI Taxonomy" id="222440"/>
    <lineage>
        <taxon>Eukaryota</taxon>
        <taxon>Metamonada</taxon>
        <taxon>Preaxostyla</taxon>
        <taxon>Oxymonadida</taxon>
        <taxon>Streblomastigidae</taxon>
        <taxon>Streblomastix</taxon>
    </lineage>
</organism>
<name>A0A5J4VH34_9EUKA</name>
<dbReference type="EMBL" id="SNRW01007099">
    <property type="protein sequence ID" value="KAA6381840.1"/>
    <property type="molecule type" value="Genomic_DNA"/>
</dbReference>
<gene>
    <name evidence="1" type="ORF">EZS28_022633</name>
</gene>